<dbReference type="SMART" id="SM00356">
    <property type="entry name" value="ZnF_C3H1"/>
    <property type="match status" value="1"/>
</dbReference>
<feature type="compositionally biased region" description="Polar residues" evidence="5">
    <location>
        <begin position="389"/>
        <end position="400"/>
    </location>
</feature>
<feature type="region of interest" description="Disordered" evidence="5">
    <location>
        <begin position="332"/>
        <end position="355"/>
    </location>
</feature>
<sequence>MAAADLWVGDFTAKVSPSRGMQFWSESAWGGEPDAASTFPTVSRGNVGRMGDFESATNAAVTITPTSQSSHTPAATATFLATPPSIAPSSNATKDSTICKYFATGGCTRGELCSYRHDLTIDAATDADVSRGFVLMGQVVNLKHSAAAQKQQQSQRGAANATPPHSMNPDARPFVSVGEDAAVNDVAAMMESQYAAATSYQHNIRQPPLRFQAAAAPPHMEGYYGDNGGYSGAEQQQYEHSTYSGGYSDYYEGQQPYGGGGGEDMSMYQNNHHYAYNNNQYSSSMEAKWKPTGVFSTTAETAAAKSVLAGYYDHALLNKEAVYQHRRFQAMRPPLQSNKPGGAANSSSSSLEDDSFDANARGAAMRTQQQGGQVASAPTTWTYYPKPSSMDTVHHNYQSADTHRKLRNRPEF</sequence>
<name>A0A0S4JEC2_BODSA</name>
<dbReference type="InterPro" id="IPR000571">
    <property type="entry name" value="Znf_CCCH"/>
</dbReference>
<dbReference type="PROSITE" id="PS50103">
    <property type="entry name" value="ZF_C3H1"/>
    <property type="match status" value="1"/>
</dbReference>
<evidence type="ECO:0000256" key="4">
    <source>
        <dbReference type="PROSITE-ProRule" id="PRU00723"/>
    </source>
</evidence>
<dbReference type="VEuPathDB" id="TriTrypDB:BSAL_24070"/>
<evidence type="ECO:0000313" key="8">
    <source>
        <dbReference type="Proteomes" id="UP000051952"/>
    </source>
</evidence>
<organism evidence="7 8">
    <name type="scientific">Bodo saltans</name>
    <name type="common">Flagellated protozoan</name>
    <dbReference type="NCBI Taxonomy" id="75058"/>
    <lineage>
        <taxon>Eukaryota</taxon>
        <taxon>Discoba</taxon>
        <taxon>Euglenozoa</taxon>
        <taxon>Kinetoplastea</taxon>
        <taxon>Metakinetoplastina</taxon>
        <taxon>Eubodonida</taxon>
        <taxon>Bodonidae</taxon>
        <taxon>Bodo</taxon>
    </lineage>
</organism>
<dbReference type="InterPro" id="IPR041367">
    <property type="entry name" value="Znf-CCCH_4"/>
</dbReference>
<keyword evidence="1 4" id="KW-0479">Metal-binding</keyword>
<evidence type="ECO:0000256" key="3">
    <source>
        <dbReference type="ARBA" id="ARBA00022833"/>
    </source>
</evidence>
<proteinExistence type="predicted"/>
<reference evidence="8" key="1">
    <citation type="submission" date="2015-09" db="EMBL/GenBank/DDBJ databases">
        <authorList>
            <consortium name="Pathogen Informatics"/>
        </authorList>
    </citation>
    <scope>NUCLEOTIDE SEQUENCE [LARGE SCALE GENOMIC DNA]</scope>
    <source>
        <strain evidence="8">Lake Konstanz</strain>
    </source>
</reference>
<keyword evidence="3 4" id="KW-0862">Zinc</keyword>
<feature type="zinc finger region" description="C3H1-type" evidence="4">
    <location>
        <begin position="93"/>
        <end position="120"/>
    </location>
</feature>
<feature type="region of interest" description="Disordered" evidence="5">
    <location>
        <begin position="387"/>
        <end position="412"/>
    </location>
</feature>
<evidence type="ECO:0000256" key="2">
    <source>
        <dbReference type="ARBA" id="ARBA00022771"/>
    </source>
</evidence>
<protein>
    <recommendedName>
        <fullName evidence="6">C3H1-type domain-containing protein</fullName>
    </recommendedName>
</protein>
<dbReference type="Gene3D" id="4.10.1000.10">
    <property type="entry name" value="Zinc finger, CCCH-type"/>
    <property type="match status" value="1"/>
</dbReference>
<accession>A0A0S4JEC2</accession>
<feature type="region of interest" description="Disordered" evidence="5">
    <location>
        <begin position="146"/>
        <end position="173"/>
    </location>
</feature>
<keyword evidence="8" id="KW-1185">Reference proteome</keyword>
<keyword evidence="2 4" id="KW-0863">Zinc-finger</keyword>
<evidence type="ECO:0000259" key="6">
    <source>
        <dbReference type="PROSITE" id="PS50103"/>
    </source>
</evidence>
<gene>
    <name evidence="7" type="ORF">BSAL_24070</name>
</gene>
<evidence type="ECO:0000313" key="7">
    <source>
        <dbReference type="EMBL" id="CUG89919.1"/>
    </source>
</evidence>
<dbReference type="OrthoDB" id="411372at2759"/>
<dbReference type="SUPFAM" id="SSF90229">
    <property type="entry name" value="CCCH zinc finger"/>
    <property type="match status" value="1"/>
</dbReference>
<feature type="domain" description="C3H1-type" evidence="6">
    <location>
        <begin position="93"/>
        <end position="120"/>
    </location>
</feature>
<dbReference type="Proteomes" id="UP000051952">
    <property type="component" value="Unassembled WGS sequence"/>
</dbReference>
<dbReference type="GO" id="GO:0008270">
    <property type="term" value="F:zinc ion binding"/>
    <property type="evidence" value="ECO:0007669"/>
    <property type="project" value="UniProtKB-KW"/>
</dbReference>
<dbReference type="EMBL" id="CYKH01001779">
    <property type="protein sequence ID" value="CUG89919.1"/>
    <property type="molecule type" value="Genomic_DNA"/>
</dbReference>
<evidence type="ECO:0000256" key="1">
    <source>
        <dbReference type="ARBA" id="ARBA00022723"/>
    </source>
</evidence>
<dbReference type="InterPro" id="IPR036855">
    <property type="entry name" value="Znf_CCCH_sf"/>
</dbReference>
<evidence type="ECO:0000256" key="5">
    <source>
        <dbReference type="SAM" id="MobiDB-lite"/>
    </source>
</evidence>
<dbReference type="AlphaFoldDB" id="A0A0S4JEC2"/>
<feature type="compositionally biased region" description="Low complexity" evidence="5">
    <location>
        <begin position="146"/>
        <end position="159"/>
    </location>
</feature>
<dbReference type="Pfam" id="PF18044">
    <property type="entry name" value="zf-CCCH_4"/>
    <property type="match status" value="1"/>
</dbReference>
<feature type="region of interest" description="Disordered" evidence="5">
    <location>
        <begin position="362"/>
        <end position="381"/>
    </location>
</feature>
<feature type="compositionally biased region" description="Polar residues" evidence="5">
    <location>
        <begin position="366"/>
        <end position="381"/>
    </location>
</feature>